<name>A0A160DUE9_9GAMM</name>
<dbReference type="GO" id="GO:0016020">
    <property type="term" value="C:membrane"/>
    <property type="evidence" value="ECO:0007669"/>
    <property type="project" value="InterPro"/>
</dbReference>
<evidence type="ECO:0000313" key="3">
    <source>
        <dbReference type="EMBL" id="ANB17313.1"/>
    </source>
</evidence>
<dbReference type="PANTHER" id="PTHR34220">
    <property type="entry name" value="SENSOR HISTIDINE KINASE YPDA"/>
    <property type="match status" value="1"/>
</dbReference>
<dbReference type="Proteomes" id="UP000076830">
    <property type="component" value="Chromosome"/>
</dbReference>
<dbReference type="PANTHER" id="PTHR34220:SF9">
    <property type="entry name" value="SIGNAL TRANSDUCTION HISTIDINE KINASE INTERNAL REGION DOMAIN-CONTAINING PROTEIN"/>
    <property type="match status" value="1"/>
</dbReference>
<dbReference type="InterPro" id="IPR050640">
    <property type="entry name" value="Bact_2-comp_sensor_kinase"/>
</dbReference>
<feature type="transmembrane region" description="Helical" evidence="1">
    <location>
        <begin position="124"/>
        <end position="145"/>
    </location>
</feature>
<protein>
    <submittedName>
        <fullName evidence="3">Sensor protein LytS</fullName>
    </submittedName>
</protein>
<dbReference type="InterPro" id="IPR036890">
    <property type="entry name" value="HATPase_C_sf"/>
</dbReference>
<dbReference type="EMBL" id="CP015249">
    <property type="protein sequence ID" value="ANB17313.1"/>
    <property type="molecule type" value="Genomic_DNA"/>
</dbReference>
<dbReference type="KEGG" id="dko:I596_1283"/>
<reference evidence="3 4" key="1">
    <citation type="submission" date="2016-04" db="EMBL/GenBank/DDBJ databases">
        <title>Complete genome sequence of Dokdonella koreensis DS-123T.</title>
        <authorList>
            <person name="Kim J.F."/>
            <person name="Lee H."/>
            <person name="Kwak M.-J."/>
        </authorList>
    </citation>
    <scope>NUCLEOTIDE SEQUENCE [LARGE SCALE GENOMIC DNA]</scope>
    <source>
        <strain evidence="3 4">DS-123</strain>
    </source>
</reference>
<proteinExistence type="predicted"/>
<dbReference type="Pfam" id="PF06580">
    <property type="entry name" value="His_kinase"/>
    <property type="match status" value="1"/>
</dbReference>
<evidence type="ECO:0000313" key="4">
    <source>
        <dbReference type="Proteomes" id="UP000076830"/>
    </source>
</evidence>
<feature type="transmembrane region" description="Helical" evidence="1">
    <location>
        <begin position="52"/>
        <end position="71"/>
    </location>
</feature>
<keyword evidence="4" id="KW-1185">Reference proteome</keyword>
<feature type="transmembrane region" description="Helical" evidence="1">
    <location>
        <begin position="83"/>
        <end position="104"/>
    </location>
</feature>
<keyword evidence="1" id="KW-0812">Transmembrane</keyword>
<feature type="domain" description="Signal transduction histidine kinase internal region" evidence="2">
    <location>
        <begin position="173"/>
        <end position="252"/>
    </location>
</feature>
<evidence type="ECO:0000256" key="1">
    <source>
        <dbReference type="SAM" id="Phobius"/>
    </source>
</evidence>
<dbReference type="AlphaFoldDB" id="A0A160DUE9"/>
<dbReference type="PATRIC" id="fig|1300342.3.peg.1251"/>
<organism evidence="3 4">
    <name type="scientific">Dokdonella koreensis DS-123</name>
    <dbReference type="NCBI Taxonomy" id="1300342"/>
    <lineage>
        <taxon>Bacteria</taxon>
        <taxon>Pseudomonadati</taxon>
        <taxon>Pseudomonadota</taxon>
        <taxon>Gammaproteobacteria</taxon>
        <taxon>Lysobacterales</taxon>
        <taxon>Rhodanobacteraceae</taxon>
        <taxon>Dokdonella</taxon>
    </lineage>
</organism>
<dbReference type="Gene3D" id="3.30.565.10">
    <property type="entry name" value="Histidine kinase-like ATPase, C-terminal domain"/>
    <property type="match status" value="1"/>
</dbReference>
<evidence type="ECO:0000259" key="2">
    <source>
        <dbReference type="Pfam" id="PF06580"/>
    </source>
</evidence>
<sequence>MNYPPAMSASALSTKPRGLALLLGWRRLRFTLITSTILGLLLSPGWESGGAGLLARVIGLGLLAMLVFGVFEQWPRRLPGWLARWVLQVLGVALSVPLGTLAVYTLSTPAGAPPFWEVGSRLSGFASITVLGLLIAPWAALGALVRQKEAIARHQQLAFDLERSELERQALDARLHLLQAQVAPHFLFNTLANVQALVDTGSPQAPAVLRSLIAYLRAAVPRLHAPATTVGQELDLVRAYLELMHMRMPDRLQFAIHADEAALALHCPPMTLLTLVENAVRHGIDPSEDGGRIDVGVQRHGDRCRARVSDTGVGLGAPGQGLGTGLSTLRERLRLSFGADAQLRIGAQMPHGVSAELEFPAREAASP</sequence>
<dbReference type="InterPro" id="IPR010559">
    <property type="entry name" value="Sig_transdc_His_kin_internal"/>
</dbReference>
<keyword evidence="1" id="KW-0472">Membrane</keyword>
<dbReference type="GO" id="GO:0000155">
    <property type="term" value="F:phosphorelay sensor kinase activity"/>
    <property type="evidence" value="ECO:0007669"/>
    <property type="project" value="InterPro"/>
</dbReference>
<keyword evidence="1" id="KW-1133">Transmembrane helix</keyword>
<gene>
    <name evidence="3" type="ORF">I596_1283</name>
</gene>
<dbReference type="SUPFAM" id="SSF55874">
    <property type="entry name" value="ATPase domain of HSP90 chaperone/DNA topoisomerase II/histidine kinase"/>
    <property type="match status" value="1"/>
</dbReference>
<accession>A0A160DUE9</accession>
<dbReference type="STRING" id="1300342.I596_1283"/>